<dbReference type="SUPFAM" id="SSF54211">
    <property type="entry name" value="Ribosomal protein S5 domain 2-like"/>
    <property type="match status" value="1"/>
</dbReference>
<keyword evidence="4" id="KW-1185">Reference proteome</keyword>
<evidence type="ECO:0000256" key="1">
    <source>
        <dbReference type="ARBA" id="ARBA00008239"/>
    </source>
</evidence>
<name>A0ABR2Q4W1_9ROSI</name>
<organism evidence="3 4">
    <name type="scientific">Hibiscus sabdariffa</name>
    <name type="common">roselle</name>
    <dbReference type="NCBI Taxonomy" id="183260"/>
    <lineage>
        <taxon>Eukaryota</taxon>
        <taxon>Viridiplantae</taxon>
        <taxon>Streptophyta</taxon>
        <taxon>Embryophyta</taxon>
        <taxon>Tracheophyta</taxon>
        <taxon>Spermatophyta</taxon>
        <taxon>Magnoliopsida</taxon>
        <taxon>eudicotyledons</taxon>
        <taxon>Gunneridae</taxon>
        <taxon>Pentapetalae</taxon>
        <taxon>rosids</taxon>
        <taxon>malvids</taxon>
        <taxon>Malvales</taxon>
        <taxon>Malvaceae</taxon>
        <taxon>Malvoideae</taxon>
        <taxon>Hibiscus</taxon>
    </lineage>
</organism>
<dbReference type="InterPro" id="IPR001404">
    <property type="entry name" value="Hsp90_fam"/>
</dbReference>
<comment type="similarity">
    <text evidence="1">Belongs to the heat shock protein 90 family.</text>
</comment>
<evidence type="ECO:0000313" key="3">
    <source>
        <dbReference type="EMBL" id="KAK8995712.1"/>
    </source>
</evidence>
<evidence type="ECO:0000256" key="2">
    <source>
        <dbReference type="ARBA" id="ARBA00023186"/>
    </source>
</evidence>
<gene>
    <name evidence="3" type="ORF">V6N11_075971</name>
</gene>
<keyword evidence="2" id="KW-0143">Chaperone</keyword>
<comment type="caution">
    <text evidence="3">The sequence shown here is derived from an EMBL/GenBank/DDBJ whole genome shotgun (WGS) entry which is preliminary data.</text>
</comment>
<accession>A0ABR2Q4W1</accession>
<proteinExistence type="inferred from homology"/>
<dbReference type="EMBL" id="JBBPBN010000045">
    <property type="protein sequence ID" value="KAK8995712.1"/>
    <property type="molecule type" value="Genomic_DNA"/>
</dbReference>
<protein>
    <submittedName>
        <fullName evidence="3">Uncharacterized protein</fullName>
    </submittedName>
</protein>
<dbReference type="Proteomes" id="UP001396334">
    <property type="component" value="Unassembled WGS sequence"/>
</dbReference>
<reference evidence="3 4" key="1">
    <citation type="journal article" date="2024" name="G3 (Bethesda)">
        <title>Genome assembly of Hibiscus sabdariffa L. provides insights into metabolisms of medicinal natural products.</title>
        <authorList>
            <person name="Kim T."/>
        </authorList>
    </citation>
    <scope>NUCLEOTIDE SEQUENCE [LARGE SCALE GENOMIC DNA]</scope>
    <source>
        <strain evidence="3">TK-2024</strain>
        <tissue evidence="3">Old leaves</tissue>
    </source>
</reference>
<evidence type="ECO:0000313" key="4">
    <source>
        <dbReference type="Proteomes" id="UP001396334"/>
    </source>
</evidence>
<dbReference type="Pfam" id="PF00183">
    <property type="entry name" value="HSP90"/>
    <property type="match status" value="1"/>
</dbReference>
<dbReference type="InterPro" id="IPR020568">
    <property type="entry name" value="Ribosomal_Su5_D2-typ_SF"/>
</dbReference>
<dbReference type="PANTHER" id="PTHR11528">
    <property type="entry name" value="HEAT SHOCK PROTEIN 90 FAMILY MEMBER"/>
    <property type="match status" value="1"/>
</dbReference>
<dbReference type="Gene3D" id="3.40.50.11260">
    <property type="match status" value="1"/>
</dbReference>
<sequence>MVTIIETYEANTRMMKQNSEMLQEIFRQVKLLLTHLGMVDEDEISGDREVGAKQDEPNNKIYYVFDEMPTLDENSIEDDIYPLSGVEMHGQRDEETNEARHAVSKIEVQLQLRSKLSDIVNNEDVLFNLYKGILQEPQRTKLVELLLYYSTKNGDEMTSLKDYVTRMKESWSDIYYITGESEKSVENSLFLENLKKKGYEVLYTINVIEKNAARQLKGFEGKKFGSATKKD</sequence>